<reference evidence="3" key="1">
    <citation type="submission" date="2017-02" db="UniProtKB">
        <authorList>
            <consortium name="WormBaseParasite"/>
        </authorList>
    </citation>
    <scope>IDENTIFICATION</scope>
</reference>
<sequence>MMLDAIRLFVAYYSYRTFERIKIFSMDFNFLVTTICHDLEQLKAP</sequence>
<dbReference type="AlphaFoldDB" id="A0A0R3Q6E0"/>
<proteinExistence type="predicted"/>
<name>A0A0R3Q6E0_9BILA</name>
<accession>A0A0R3Q6E0</accession>
<evidence type="ECO:0000313" key="3">
    <source>
        <dbReference type="WBParaSite" id="BTMF_0000189101-mRNA-1"/>
    </source>
</evidence>
<gene>
    <name evidence="1" type="ORF">BTMF_LOCUS1222</name>
</gene>
<dbReference type="Proteomes" id="UP000280834">
    <property type="component" value="Unassembled WGS sequence"/>
</dbReference>
<organism evidence="3">
    <name type="scientific">Brugia timori</name>
    <dbReference type="NCBI Taxonomy" id="42155"/>
    <lineage>
        <taxon>Eukaryota</taxon>
        <taxon>Metazoa</taxon>
        <taxon>Ecdysozoa</taxon>
        <taxon>Nematoda</taxon>
        <taxon>Chromadorea</taxon>
        <taxon>Rhabditida</taxon>
        <taxon>Spirurina</taxon>
        <taxon>Spiruromorpha</taxon>
        <taxon>Filarioidea</taxon>
        <taxon>Onchocercidae</taxon>
        <taxon>Brugia</taxon>
    </lineage>
</organism>
<protein>
    <submittedName>
        <fullName evidence="1 3">Uncharacterized protein</fullName>
    </submittedName>
</protein>
<evidence type="ECO:0000313" key="2">
    <source>
        <dbReference type="Proteomes" id="UP000280834"/>
    </source>
</evidence>
<evidence type="ECO:0000313" key="1">
    <source>
        <dbReference type="EMBL" id="VDO09723.1"/>
    </source>
</evidence>
<dbReference type="EMBL" id="UZAG01000850">
    <property type="protein sequence ID" value="VDO09723.1"/>
    <property type="molecule type" value="Genomic_DNA"/>
</dbReference>
<dbReference type="WBParaSite" id="BTMF_0000189101-mRNA-1">
    <property type="protein sequence ID" value="BTMF_0000189101-mRNA-1"/>
    <property type="gene ID" value="BTMF_0000189101"/>
</dbReference>
<reference evidence="1 2" key="2">
    <citation type="submission" date="2018-11" db="EMBL/GenBank/DDBJ databases">
        <authorList>
            <consortium name="Pathogen Informatics"/>
        </authorList>
    </citation>
    <scope>NUCLEOTIDE SEQUENCE [LARGE SCALE GENOMIC DNA]</scope>
</reference>
<keyword evidence="2" id="KW-1185">Reference proteome</keyword>